<dbReference type="EMBL" id="LN681225">
    <property type="protein sequence ID" value="CEK11262.1"/>
    <property type="molecule type" value="Genomic_DNA"/>
</dbReference>
<reference evidence="3" key="1">
    <citation type="submission" date="2014-09" db="EMBL/GenBank/DDBJ databases">
        <authorList>
            <person name="Gomez-Valero L."/>
        </authorList>
    </citation>
    <scope>NUCLEOTIDE SEQUENCE [LARGE SCALE GENOMIC DNA]</scope>
    <source>
        <strain evidence="3">ATCC35250</strain>
    </source>
</reference>
<accession>A0A0A8UW01</accession>
<dbReference type="Pfam" id="PF00561">
    <property type="entry name" value="Abhydrolase_1"/>
    <property type="match status" value="1"/>
</dbReference>
<organism evidence="2 3">
    <name type="scientific">Legionella hackeliae</name>
    <dbReference type="NCBI Taxonomy" id="449"/>
    <lineage>
        <taxon>Bacteria</taxon>
        <taxon>Pseudomonadati</taxon>
        <taxon>Pseudomonadota</taxon>
        <taxon>Gammaproteobacteria</taxon>
        <taxon>Legionellales</taxon>
        <taxon>Legionellaceae</taxon>
        <taxon>Legionella</taxon>
    </lineage>
</organism>
<dbReference type="PANTHER" id="PTHR45763">
    <property type="entry name" value="HYDROLASE, ALPHA/BETA FOLD FAMILY PROTEIN, EXPRESSED-RELATED"/>
    <property type="match status" value="1"/>
</dbReference>
<dbReference type="AlphaFoldDB" id="A0A0A8UW01"/>
<evidence type="ECO:0000313" key="2">
    <source>
        <dbReference type="EMBL" id="CEK11262.1"/>
    </source>
</evidence>
<proteinExistence type="predicted"/>
<evidence type="ECO:0000313" key="3">
    <source>
        <dbReference type="Proteomes" id="UP000032803"/>
    </source>
</evidence>
<dbReference type="RefSeq" id="WP_045106493.1">
    <property type="nucleotide sequence ID" value="NZ_LN681225.1"/>
</dbReference>
<gene>
    <name evidence="2" type="ORF">LHA_2241</name>
</gene>
<dbReference type="Proteomes" id="UP000032803">
    <property type="component" value="Chromosome I"/>
</dbReference>
<feature type="domain" description="AB hydrolase-1" evidence="1">
    <location>
        <begin position="30"/>
        <end position="276"/>
    </location>
</feature>
<protein>
    <submittedName>
        <fullName evidence="2">Alpha/beta hydrolase fold protein</fullName>
    </submittedName>
</protein>
<keyword evidence="2" id="KW-0378">Hydrolase</keyword>
<dbReference type="SUPFAM" id="SSF53474">
    <property type="entry name" value="alpha/beta-Hydrolases"/>
    <property type="match status" value="1"/>
</dbReference>
<dbReference type="KEGG" id="lha:LHA_2241"/>
<dbReference type="STRING" id="449.LHA_2241"/>
<dbReference type="Gene3D" id="3.40.50.1820">
    <property type="entry name" value="alpha/beta hydrolase"/>
    <property type="match status" value="1"/>
</dbReference>
<evidence type="ECO:0000259" key="1">
    <source>
        <dbReference type="Pfam" id="PF00561"/>
    </source>
</evidence>
<dbReference type="GO" id="GO:0016787">
    <property type="term" value="F:hydrolase activity"/>
    <property type="evidence" value="ECO:0007669"/>
    <property type="project" value="UniProtKB-KW"/>
</dbReference>
<sequence length="298" mass="33940">MDFMENSTCFFSRHKKGQLSYTEFGDRQGYPIIFAHGSPGCHVEGSLFDAEAKNFGFRFIVLDRPGMGYSDFDPAQTMLDYPLDVKALAELLGLKRFGVMGWSGGGAPTMACGYVIPDLLDFCIILAGYTALDTPELVTLLPKADQFGYRLLDRPWLFNSMFWLMQYMVKLTPGRYYEVIKKAVNKSDLTILTAPVNQQLFMLDQLRCFTKGYQGTALDARLTYQPWNYDIRDIKTRIDIFHGTNDKIVPFAFAQRNASLIKNCYLHPLENQGHLFPFSQQKLIFEQAKVCEQLSTAT</sequence>
<keyword evidence="3" id="KW-1185">Reference proteome</keyword>
<dbReference type="InterPro" id="IPR029058">
    <property type="entry name" value="AB_hydrolase_fold"/>
</dbReference>
<name>A0A0A8UW01_LEGHA</name>
<dbReference type="HOGENOM" id="CLU_020336_49_0_6"/>
<dbReference type="PATRIC" id="fig|449.7.peg.220"/>
<dbReference type="InterPro" id="IPR000073">
    <property type="entry name" value="AB_hydrolase_1"/>
</dbReference>
<dbReference type="PANTHER" id="PTHR45763:SF46">
    <property type="entry name" value="AB HYDROLASE-1 DOMAIN-CONTAINING PROTEIN"/>
    <property type="match status" value="1"/>
</dbReference>